<dbReference type="AlphaFoldDB" id="A0A1R3H150"/>
<keyword evidence="3" id="KW-1185">Reference proteome</keyword>
<evidence type="ECO:0000256" key="1">
    <source>
        <dbReference type="SAM" id="MobiDB-lite"/>
    </source>
</evidence>
<evidence type="ECO:0000313" key="2">
    <source>
        <dbReference type="EMBL" id="OMO64098.1"/>
    </source>
</evidence>
<accession>A0A1R3H150</accession>
<organism evidence="2 3">
    <name type="scientific">Corchorus olitorius</name>
    <dbReference type="NCBI Taxonomy" id="93759"/>
    <lineage>
        <taxon>Eukaryota</taxon>
        <taxon>Viridiplantae</taxon>
        <taxon>Streptophyta</taxon>
        <taxon>Embryophyta</taxon>
        <taxon>Tracheophyta</taxon>
        <taxon>Spermatophyta</taxon>
        <taxon>Magnoliopsida</taxon>
        <taxon>eudicotyledons</taxon>
        <taxon>Gunneridae</taxon>
        <taxon>Pentapetalae</taxon>
        <taxon>rosids</taxon>
        <taxon>malvids</taxon>
        <taxon>Malvales</taxon>
        <taxon>Malvaceae</taxon>
        <taxon>Grewioideae</taxon>
        <taxon>Apeibeae</taxon>
        <taxon>Corchorus</taxon>
    </lineage>
</organism>
<proteinExistence type="predicted"/>
<name>A0A1R3H150_9ROSI</name>
<comment type="caution">
    <text evidence="2">The sequence shown here is derived from an EMBL/GenBank/DDBJ whole genome shotgun (WGS) entry which is preliminary data.</text>
</comment>
<dbReference type="Proteomes" id="UP000187203">
    <property type="component" value="Unassembled WGS sequence"/>
</dbReference>
<gene>
    <name evidence="2" type="ORF">COLO4_32111</name>
</gene>
<protein>
    <submittedName>
        <fullName evidence="2">Uncharacterized protein</fullName>
    </submittedName>
</protein>
<dbReference type="EMBL" id="AWUE01021014">
    <property type="protein sequence ID" value="OMO64098.1"/>
    <property type="molecule type" value="Genomic_DNA"/>
</dbReference>
<reference evidence="3" key="1">
    <citation type="submission" date="2013-09" db="EMBL/GenBank/DDBJ databases">
        <title>Corchorus olitorius genome sequencing.</title>
        <authorList>
            <person name="Alam M."/>
            <person name="Haque M.S."/>
            <person name="Islam M.S."/>
            <person name="Emdad E.M."/>
            <person name="Islam M.M."/>
            <person name="Ahmed B."/>
            <person name="Halim A."/>
            <person name="Hossen Q.M.M."/>
            <person name="Hossain M.Z."/>
            <person name="Ahmed R."/>
            <person name="Khan M.M."/>
            <person name="Islam R."/>
            <person name="Rashid M.M."/>
            <person name="Khan S.A."/>
            <person name="Rahman M.S."/>
            <person name="Alam M."/>
            <person name="Yahiya A.S."/>
            <person name="Khan M.S."/>
            <person name="Azam M.S."/>
            <person name="Haque T."/>
            <person name="Lashkar M.Z.H."/>
            <person name="Akhand A.I."/>
            <person name="Morshed G."/>
            <person name="Roy S."/>
            <person name="Uddin K.S."/>
            <person name="Rabeya T."/>
            <person name="Hossain A.S."/>
            <person name="Chowdhury A."/>
            <person name="Snigdha A.R."/>
            <person name="Mortoza M.S."/>
            <person name="Matin S.A."/>
            <person name="Hoque S.M.E."/>
            <person name="Islam M.K."/>
            <person name="Roy D.K."/>
            <person name="Haider R."/>
            <person name="Moosa M.M."/>
            <person name="Elias S.M."/>
            <person name="Hasan A.M."/>
            <person name="Jahan S."/>
            <person name="Shafiuddin M."/>
            <person name="Mahmood N."/>
            <person name="Shommy N.S."/>
        </authorList>
    </citation>
    <scope>NUCLEOTIDE SEQUENCE [LARGE SCALE GENOMIC DNA]</scope>
    <source>
        <strain evidence="3">cv. O-4</strain>
    </source>
</reference>
<evidence type="ECO:0000313" key="3">
    <source>
        <dbReference type="Proteomes" id="UP000187203"/>
    </source>
</evidence>
<feature type="region of interest" description="Disordered" evidence="1">
    <location>
        <begin position="23"/>
        <end position="42"/>
    </location>
</feature>
<sequence>MATCCLVSLKMIDISIKNGKLEGEEGATDKKNQGTKKNEGDV</sequence>